<name>A0A853F6Q2_9GAMM</name>
<accession>A0A853F6Q2</accession>
<sequence length="89" mass="9886">MEILILIIGLSVFFENGSENLDTVVKDVKKIDSKIQAQNKPPLKFEIINKNGTWVFAPIANNKQKTLIKTQGSSKFITLPDGSKIEKGL</sequence>
<organism evidence="1 2">
    <name type="scientific">Candidatus Thiodubiliella endoseptemdiera</name>
    <dbReference type="NCBI Taxonomy" id="2738886"/>
    <lineage>
        <taxon>Bacteria</taxon>
        <taxon>Pseudomonadati</taxon>
        <taxon>Pseudomonadota</taxon>
        <taxon>Gammaproteobacteria</taxon>
        <taxon>Candidatus Pseudothioglobaceae</taxon>
        <taxon>Candidatus Thiodubiliella</taxon>
    </lineage>
</organism>
<evidence type="ECO:0000313" key="1">
    <source>
        <dbReference type="EMBL" id="NYT27890.1"/>
    </source>
</evidence>
<dbReference type="AlphaFoldDB" id="A0A853F6Q2"/>
<evidence type="ECO:0000313" key="2">
    <source>
        <dbReference type="Proteomes" id="UP000568751"/>
    </source>
</evidence>
<dbReference type="RefSeq" id="WP_369151444.1">
    <property type="nucleotide sequence ID" value="NZ_OZ156464.1"/>
</dbReference>
<reference evidence="1 2" key="1">
    <citation type="submission" date="2020-05" db="EMBL/GenBank/DDBJ databases">
        <title>Horizontal transmission and recombination maintain forever young bacterial symbiont genomes.</title>
        <authorList>
            <person name="Russell S.L."/>
            <person name="Pepper-Tunick E."/>
            <person name="Svedberg J."/>
            <person name="Byrne A."/>
            <person name="Ruelas Castillo J."/>
            <person name="Vollmers C."/>
            <person name="Beinart R.A."/>
            <person name="Corbett-Detig R."/>
        </authorList>
    </citation>
    <scope>NUCLEOTIDE SEQUENCE [LARGE SCALE GENOMIC DNA]</scope>
    <source>
        <strain evidence="1">455</strain>
    </source>
</reference>
<proteinExistence type="predicted"/>
<gene>
    <name evidence="1" type="ORF">H0A76_08330</name>
</gene>
<dbReference type="Proteomes" id="UP000568751">
    <property type="component" value="Unassembled WGS sequence"/>
</dbReference>
<dbReference type="EMBL" id="JACCHT010000002">
    <property type="protein sequence ID" value="NYT27890.1"/>
    <property type="molecule type" value="Genomic_DNA"/>
</dbReference>
<protein>
    <submittedName>
        <fullName evidence="1">Uncharacterized protein</fullName>
    </submittedName>
</protein>
<comment type="caution">
    <text evidence="1">The sequence shown here is derived from an EMBL/GenBank/DDBJ whole genome shotgun (WGS) entry which is preliminary data.</text>
</comment>